<evidence type="ECO:0000313" key="3">
    <source>
        <dbReference type="EMBL" id="AOM08965.1"/>
    </source>
</evidence>
<dbReference type="SUPFAM" id="SSF53187">
    <property type="entry name" value="Zn-dependent exopeptidases"/>
    <property type="match status" value="1"/>
</dbReference>
<dbReference type="InterPro" id="IPR011650">
    <property type="entry name" value="Peptidase_M20_dimer"/>
</dbReference>
<proteinExistence type="predicted"/>
<dbReference type="NCBIfam" id="TIGR01891">
    <property type="entry name" value="amidohydrolases"/>
    <property type="match status" value="1"/>
</dbReference>
<feature type="binding site" evidence="1">
    <location>
        <position position="88"/>
    </location>
    <ligand>
        <name>Mn(2+)</name>
        <dbReference type="ChEBI" id="CHEBI:29035"/>
        <label>2</label>
    </ligand>
</feature>
<dbReference type="Gene3D" id="3.30.70.360">
    <property type="match status" value="1"/>
</dbReference>
<feature type="binding site" evidence="1">
    <location>
        <position position="123"/>
    </location>
    <ligand>
        <name>Mn(2+)</name>
        <dbReference type="ChEBI" id="CHEBI:29035"/>
        <label>2</label>
    </ligand>
</feature>
<dbReference type="EC" id="3.5.1.-" evidence="3"/>
<keyword evidence="3" id="KW-0378">Hydrolase</keyword>
<dbReference type="Proteomes" id="UP000192743">
    <property type="component" value="Chromosome"/>
</dbReference>
<keyword evidence="1" id="KW-0464">Manganese</keyword>
<dbReference type="PANTHER" id="PTHR11014">
    <property type="entry name" value="PEPTIDASE M20 FAMILY MEMBER"/>
    <property type="match status" value="1"/>
</dbReference>
<dbReference type="Pfam" id="PF01546">
    <property type="entry name" value="Peptidase_M20"/>
    <property type="match status" value="1"/>
</dbReference>
<sequence length="383" mass="42776">MKTLELQERLTEIFQHLHENPEVSWKEYETTAYITDFLKEEGISYRTFDDCPGVIAEIGGGNPVIAIRADMDALWQEVDGEFKANHSCGHDAHMTIVMGLILQLKNMRWKNGTVRFIFQPAEEKGNGALKMVEKGAVDDADFLFGVHLRPIEELSLKQAASSIRHGAAGFLEGMVHGEDAHGARPHQGVNAIDVISMINIGLKNIWLPPQSSYSVKMTRCQAGGDNLNIIPGNGHFSLDVRAESNILLEELKKKIEHVIESAASMGSKTSYEWMDLAPGAEVSEEAERFMRKGILEVYGEERCTGPLYTTGSDDFHYYTVKRPHLKAVMLGLGADLQPGLHHPYMRFDHSCIMDGVEILKQTVLKVLEDRGLESSCFFVVNCR</sequence>
<dbReference type="FunFam" id="3.30.70.360:FF:000015">
    <property type="entry name" value="Amidohydrolase"/>
    <property type="match status" value="1"/>
</dbReference>
<dbReference type="CDD" id="cd08018">
    <property type="entry name" value="M20_Acy1_amhX-like"/>
    <property type="match status" value="1"/>
</dbReference>
<dbReference type="PANTHER" id="PTHR11014:SF122">
    <property type="entry name" value="AMIDOHYDROLASE AMHX"/>
    <property type="match status" value="1"/>
</dbReference>
<dbReference type="InterPro" id="IPR002933">
    <property type="entry name" value="Peptidase_M20"/>
</dbReference>
<dbReference type="EMBL" id="CP015250">
    <property type="protein sequence ID" value="AOM08965.1"/>
    <property type="molecule type" value="Genomic_DNA"/>
</dbReference>
<dbReference type="GO" id="GO:0046872">
    <property type="term" value="F:metal ion binding"/>
    <property type="evidence" value="ECO:0007669"/>
    <property type="project" value="UniProtKB-KW"/>
</dbReference>
<comment type="cofactor">
    <cofactor evidence="1">
        <name>Mn(2+)</name>
        <dbReference type="ChEBI" id="CHEBI:29035"/>
    </cofactor>
    <text evidence="1">The Mn(2+) ion enhances activity.</text>
</comment>
<accession>A0A9W3SNX5</accession>
<evidence type="ECO:0000256" key="1">
    <source>
        <dbReference type="PIRSR" id="PIRSR005962-1"/>
    </source>
</evidence>
<evidence type="ECO:0000259" key="2">
    <source>
        <dbReference type="Pfam" id="PF07687"/>
    </source>
</evidence>
<feature type="binding site" evidence="1">
    <location>
        <position position="341"/>
    </location>
    <ligand>
        <name>Mn(2+)</name>
        <dbReference type="ChEBI" id="CHEBI:29035"/>
        <label>2</label>
    </ligand>
</feature>
<dbReference type="GO" id="GO:0016787">
    <property type="term" value="F:hydrolase activity"/>
    <property type="evidence" value="ECO:0007669"/>
    <property type="project" value="UniProtKB-KW"/>
</dbReference>
<dbReference type="AlphaFoldDB" id="A0A9W3SNX5"/>
<name>A0A9W3SNX5_BACTU</name>
<feature type="binding site" evidence="1">
    <location>
        <position position="147"/>
    </location>
    <ligand>
        <name>Mn(2+)</name>
        <dbReference type="ChEBI" id="CHEBI:29035"/>
        <label>2</label>
    </ligand>
</feature>
<reference evidence="3 4" key="1">
    <citation type="submission" date="2016-02" db="EMBL/GenBank/DDBJ databases">
        <title>Comparative analysis of three nematocidal Bacillus thuringiensis strains.</title>
        <authorList>
            <person name="Hollensteiner J."/>
            <person name="Kloesener M."/>
            <person name="Bunk B."/>
            <person name="Sproeer C."/>
            <person name="Rosenstiel P."/>
            <person name="Schulte-Iserlohe R."/>
            <person name="Schulenburg H."/>
            <person name="Liesegang H."/>
        </authorList>
    </citation>
    <scope>NUCLEOTIDE SEQUENCE [LARGE SCALE GENOMIC DNA]</scope>
    <source>
        <strain evidence="3 4">Bt18247</strain>
    </source>
</reference>
<gene>
    <name evidence="3" type="primary">amhX</name>
    <name evidence="3" type="ORF">BTI247_05120</name>
</gene>
<feature type="binding site" evidence="1">
    <location>
        <position position="90"/>
    </location>
    <ligand>
        <name>Mn(2+)</name>
        <dbReference type="ChEBI" id="CHEBI:29035"/>
        <label>2</label>
    </ligand>
</feature>
<feature type="domain" description="Peptidase M20 dimerisation" evidence="2">
    <location>
        <begin position="170"/>
        <end position="263"/>
    </location>
</feature>
<dbReference type="Gene3D" id="3.40.630.10">
    <property type="entry name" value="Zn peptidases"/>
    <property type="match status" value="1"/>
</dbReference>
<dbReference type="Pfam" id="PF07687">
    <property type="entry name" value="M20_dimer"/>
    <property type="match status" value="1"/>
</dbReference>
<keyword evidence="1" id="KW-0479">Metal-binding</keyword>
<dbReference type="RefSeq" id="WP_069354880.1">
    <property type="nucleotide sequence ID" value="NZ_CP015250.1"/>
</dbReference>
<protein>
    <submittedName>
        <fullName evidence="3">Amidohydrolase AmhX</fullName>
        <ecNumber evidence="3">3.5.1.-</ecNumber>
    </submittedName>
</protein>
<organism evidence="3 4">
    <name type="scientific">Bacillus thuringiensis Bt18247</name>
    <dbReference type="NCBI Taxonomy" id="1423143"/>
    <lineage>
        <taxon>Bacteria</taxon>
        <taxon>Bacillati</taxon>
        <taxon>Bacillota</taxon>
        <taxon>Bacilli</taxon>
        <taxon>Bacillales</taxon>
        <taxon>Bacillaceae</taxon>
        <taxon>Bacillus</taxon>
        <taxon>Bacillus cereus group</taxon>
    </lineage>
</organism>
<dbReference type="SUPFAM" id="SSF55031">
    <property type="entry name" value="Bacterial exopeptidase dimerisation domain"/>
    <property type="match status" value="1"/>
</dbReference>
<evidence type="ECO:0000313" key="4">
    <source>
        <dbReference type="Proteomes" id="UP000192743"/>
    </source>
</evidence>
<dbReference type="InterPro" id="IPR037484">
    <property type="entry name" value="AmhX-like"/>
</dbReference>
<dbReference type="InterPro" id="IPR036264">
    <property type="entry name" value="Bact_exopeptidase_dim_dom"/>
</dbReference>
<dbReference type="InterPro" id="IPR017439">
    <property type="entry name" value="Amidohydrolase"/>
</dbReference>
<dbReference type="PIRSF" id="PIRSF005962">
    <property type="entry name" value="Pept_M20D_amidohydro"/>
    <property type="match status" value="1"/>
</dbReference>